<protein>
    <submittedName>
        <fullName evidence="2">Uncharacterized protein</fullName>
    </submittedName>
</protein>
<proteinExistence type="predicted"/>
<feature type="signal peptide" evidence="1">
    <location>
        <begin position="1"/>
        <end position="18"/>
    </location>
</feature>
<evidence type="ECO:0000256" key="1">
    <source>
        <dbReference type="SAM" id="SignalP"/>
    </source>
</evidence>
<keyword evidence="3" id="KW-1185">Reference proteome</keyword>
<dbReference type="RefSeq" id="WP_132924220.1">
    <property type="nucleotide sequence ID" value="NZ_SJOI01000001.1"/>
</dbReference>
<feature type="chain" id="PRO_5020368794" evidence="1">
    <location>
        <begin position="19"/>
        <end position="137"/>
    </location>
</feature>
<name>A0A4V2Q364_9GAMM</name>
<accession>A0A4V2Q364</accession>
<sequence length="137" mass="15335">MLRAFLLFLLLVSWTCFSSEVSKDVRCFTSTDGRVNLKLALLTDNKWMGGYIIYKNSSSAITIVPIKSECETLDVDRPSETTTTWLAVINGGVAGKFKAVHQGAIFSYLNYSNAKNENVMNFIQNDDAFDGNDCIWK</sequence>
<dbReference type="Proteomes" id="UP000294555">
    <property type="component" value="Unassembled WGS sequence"/>
</dbReference>
<evidence type="ECO:0000313" key="2">
    <source>
        <dbReference type="EMBL" id="TCL05518.1"/>
    </source>
</evidence>
<gene>
    <name evidence="2" type="ORF">EZJ58_3708</name>
</gene>
<dbReference type="EMBL" id="SJOI01000001">
    <property type="protein sequence ID" value="TCL05518.1"/>
    <property type="molecule type" value="Genomic_DNA"/>
</dbReference>
<evidence type="ECO:0000313" key="3">
    <source>
        <dbReference type="Proteomes" id="UP000294555"/>
    </source>
</evidence>
<dbReference type="AlphaFoldDB" id="A0A4V2Q364"/>
<dbReference type="OrthoDB" id="9096196at2"/>
<organism evidence="2 3">
    <name type="scientific">Sodalis ligni</name>
    <dbReference type="NCBI Taxonomy" id="2697027"/>
    <lineage>
        <taxon>Bacteria</taxon>
        <taxon>Pseudomonadati</taxon>
        <taxon>Pseudomonadota</taxon>
        <taxon>Gammaproteobacteria</taxon>
        <taxon>Enterobacterales</taxon>
        <taxon>Bruguierivoracaceae</taxon>
        <taxon>Sodalis</taxon>
    </lineage>
</organism>
<reference evidence="2 3" key="1">
    <citation type="submission" date="2019-02" db="EMBL/GenBank/DDBJ databases">
        <title>Investigation of anaerobic lignin degradation for improved lignocellulosic biofuels.</title>
        <authorList>
            <person name="Deangelis K."/>
        </authorList>
    </citation>
    <scope>NUCLEOTIDE SEQUENCE [LARGE SCALE GENOMIC DNA]</scope>
    <source>
        <strain evidence="2 3">159R</strain>
    </source>
</reference>
<comment type="caution">
    <text evidence="2">The sequence shown here is derived from an EMBL/GenBank/DDBJ whole genome shotgun (WGS) entry which is preliminary data.</text>
</comment>
<keyword evidence="1" id="KW-0732">Signal</keyword>